<name>A0ABV1YL69_9HYPH</name>
<comment type="caution">
    <text evidence="3">The sequence shown here is derived from an EMBL/GenBank/DDBJ whole genome shotgun (WGS) entry which is preliminary data.</text>
</comment>
<feature type="compositionally biased region" description="Basic and acidic residues" evidence="1">
    <location>
        <begin position="33"/>
        <end position="53"/>
    </location>
</feature>
<evidence type="ECO:0000256" key="1">
    <source>
        <dbReference type="SAM" id="MobiDB-lite"/>
    </source>
</evidence>
<protein>
    <submittedName>
        <fullName evidence="3">Uncharacterized protein</fullName>
    </submittedName>
</protein>
<gene>
    <name evidence="3" type="ORF">NKI33_23480</name>
</gene>
<keyword evidence="4" id="KW-1185">Reference proteome</keyword>
<evidence type="ECO:0000313" key="4">
    <source>
        <dbReference type="Proteomes" id="UP001464387"/>
    </source>
</evidence>
<keyword evidence="2" id="KW-0812">Transmembrane</keyword>
<keyword evidence="2" id="KW-1133">Transmembrane helix</keyword>
<feature type="transmembrane region" description="Helical" evidence="2">
    <location>
        <begin position="6"/>
        <end position="27"/>
    </location>
</feature>
<evidence type="ECO:0000256" key="2">
    <source>
        <dbReference type="SAM" id="Phobius"/>
    </source>
</evidence>
<keyword evidence="2" id="KW-0472">Membrane</keyword>
<proteinExistence type="predicted"/>
<organism evidence="3 4">
    <name type="scientific">Mesorhizobium opportunistum</name>
    <dbReference type="NCBI Taxonomy" id="593909"/>
    <lineage>
        <taxon>Bacteria</taxon>
        <taxon>Pseudomonadati</taxon>
        <taxon>Pseudomonadota</taxon>
        <taxon>Alphaproteobacteria</taxon>
        <taxon>Hyphomicrobiales</taxon>
        <taxon>Phyllobacteriaceae</taxon>
        <taxon>Mesorhizobium</taxon>
    </lineage>
</organism>
<accession>A0ABV1YL69</accession>
<dbReference type="RefSeq" id="WP_084555521.1">
    <property type="nucleotide sequence ID" value="NZ_CP100477.1"/>
</dbReference>
<reference evidence="3 4" key="1">
    <citation type="journal article" date="2024" name="Proc. Natl. Acad. Sci. U.S.A.">
        <title>The evolutionary genomics of adaptation to stress in wild rhizobium bacteria.</title>
        <authorList>
            <person name="Kehlet-Delgado H."/>
            <person name="Montoya A.P."/>
            <person name="Jensen K.T."/>
            <person name="Wendlandt C.E."/>
            <person name="Dexheimer C."/>
            <person name="Roberts M."/>
            <person name="Torres Martinez L."/>
            <person name="Friesen M.L."/>
            <person name="Griffitts J.S."/>
            <person name="Porter S.S."/>
        </authorList>
    </citation>
    <scope>NUCLEOTIDE SEQUENCE [LARGE SCALE GENOMIC DNA]</scope>
    <source>
        <strain evidence="3 4">M0729</strain>
    </source>
</reference>
<feature type="region of interest" description="Disordered" evidence="1">
    <location>
        <begin position="30"/>
        <end position="53"/>
    </location>
</feature>
<dbReference type="EMBL" id="JAMYPJ010000040">
    <property type="protein sequence ID" value="MER8935905.1"/>
    <property type="molecule type" value="Genomic_DNA"/>
</dbReference>
<dbReference type="Proteomes" id="UP001464387">
    <property type="component" value="Unassembled WGS sequence"/>
</dbReference>
<evidence type="ECO:0000313" key="3">
    <source>
        <dbReference type="EMBL" id="MER8935905.1"/>
    </source>
</evidence>
<sequence>MFESVMWLLVVAGGPLLLVILMAYVVARRRRPGPAERRESDRATDRLYHEDKR</sequence>